<dbReference type="PaxDb" id="2903-EOD28887"/>
<sequence length="238" mass="26453">MAQLRRRRSAFSPQYAPRQPNRDLPLMRKILCAWLFELREELGLPESILLLAVYHVDRVLATEEVTKDSLQMVGAVALLLSCSGSCKLPPQDGDEYAQRLSSVGDVVYWTDGAFQRGEIYELENRMLLGANRAAGLTRKQKPRKRLHRVGAVGVDHAAAGLHAHRMALEWIVTFCLCGTPPPDKVLSLAVQVLLCAAMQYATLRLHPRLLAACCLFLAEVQCAALVEEEFSTTLEVLS</sequence>
<dbReference type="InterPro" id="IPR036915">
    <property type="entry name" value="Cyclin-like_sf"/>
</dbReference>
<dbReference type="CDD" id="cd00043">
    <property type="entry name" value="CYCLIN_SF"/>
    <property type="match status" value="1"/>
</dbReference>
<protein>
    <recommendedName>
        <fullName evidence="2">Cyclin-like domain-containing protein</fullName>
    </recommendedName>
</protein>
<evidence type="ECO:0000313" key="3">
    <source>
        <dbReference type="EnsemblProtists" id="EOD28887"/>
    </source>
</evidence>
<organism evidence="3 4">
    <name type="scientific">Emiliania huxleyi (strain CCMP1516)</name>
    <dbReference type="NCBI Taxonomy" id="280463"/>
    <lineage>
        <taxon>Eukaryota</taxon>
        <taxon>Haptista</taxon>
        <taxon>Haptophyta</taxon>
        <taxon>Prymnesiophyceae</taxon>
        <taxon>Isochrysidales</taxon>
        <taxon>Noelaerhabdaceae</taxon>
        <taxon>Emiliania</taxon>
    </lineage>
</organism>
<dbReference type="eggNOG" id="KOG0654">
    <property type="taxonomic scope" value="Eukaryota"/>
</dbReference>
<dbReference type="SMART" id="SM00385">
    <property type="entry name" value="CYCLIN"/>
    <property type="match status" value="1"/>
</dbReference>
<evidence type="ECO:0000256" key="1">
    <source>
        <dbReference type="RuleBase" id="RU000383"/>
    </source>
</evidence>
<accession>A0A0D3JZF2</accession>
<dbReference type="GeneID" id="17274432"/>
<dbReference type="AlphaFoldDB" id="A0A0D3JZF2"/>
<dbReference type="PANTHER" id="PTHR10177">
    <property type="entry name" value="CYCLINS"/>
    <property type="match status" value="1"/>
</dbReference>
<keyword evidence="1" id="KW-0195">Cyclin</keyword>
<dbReference type="RefSeq" id="XP_005781316.1">
    <property type="nucleotide sequence ID" value="XM_005781259.1"/>
</dbReference>
<reference evidence="3" key="2">
    <citation type="submission" date="2024-10" db="UniProtKB">
        <authorList>
            <consortium name="EnsemblProtists"/>
        </authorList>
    </citation>
    <scope>IDENTIFICATION</scope>
</reference>
<dbReference type="PIRSF" id="PIRSF001771">
    <property type="entry name" value="Cyclin_A_B_D_E"/>
    <property type="match status" value="1"/>
</dbReference>
<keyword evidence="4" id="KW-1185">Reference proteome</keyword>
<dbReference type="GO" id="GO:0016538">
    <property type="term" value="F:cyclin-dependent protein serine/threonine kinase regulator activity"/>
    <property type="evidence" value="ECO:0007669"/>
    <property type="project" value="InterPro"/>
</dbReference>
<comment type="similarity">
    <text evidence="1">Belongs to the cyclin family.</text>
</comment>
<feature type="domain" description="Cyclin-like" evidence="2">
    <location>
        <begin position="33"/>
        <end position="128"/>
    </location>
</feature>
<dbReference type="InterPro" id="IPR006671">
    <property type="entry name" value="Cyclin_N"/>
</dbReference>
<reference evidence="4" key="1">
    <citation type="journal article" date="2013" name="Nature">
        <title>Pan genome of the phytoplankton Emiliania underpins its global distribution.</title>
        <authorList>
            <person name="Read B.A."/>
            <person name="Kegel J."/>
            <person name="Klute M.J."/>
            <person name="Kuo A."/>
            <person name="Lefebvre S.C."/>
            <person name="Maumus F."/>
            <person name="Mayer C."/>
            <person name="Miller J."/>
            <person name="Monier A."/>
            <person name="Salamov A."/>
            <person name="Young J."/>
            <person name="Aguilar M."/>
            <person name="Claverie J.M."/>
            <person name="Frickenhaus S."/>
            <person name="Gonzalez K."/>
            <person name="Herman E.K."/>
            <person name="Lin Y.C."/>
            <person name="Napier J."/>
            <person name="Ogata H."/>
            <person name="Sarno A.F."/>
            <person name="Shmutz J."/>
            <person name="Schroeder D."/>
            <person name="de Vargas C."/>
            <person name="Verret F."/>
            <person name="von Dassow P."/>
            <person name="Valentin K."/>
            <person name="Van de Peer Y."/>
            <person name="Wheeler G."/>
            <person name="Dacks J.B."/>
            <person name="Delwiche C.F."/>
            <person name="Dyhrman S.T."/>
            <person name="Glockner G."/>
            <person name="John U."/>
            <person name="Richards T."/>
            <person name="Worden A.Z."/>
            <person name="Zhang X."/>
            <person name="Grigoriev I.V."/>
            <person name="Allen A.E."/>
            <person name="Bidle K."/>
            <person name="Borodovsky M."/>
            <person name="Bowler C."/>
            <person name="Brownlee C."/>
            <person name="Cock J.M."/>
            <person name="Elias M."/>
            <person name="Gladyshev V.N."/>
            <person name="Groth M."/>
            <person name="Guda C."/>
            <person name="Hadaegh A."/>
            <person name="Iglesias-Rodriguez M.D."/>
            <person name="Jenkins J."/>
            <person name="Jones B.M."/>
            <person name="Lawson T."/>
            <person name="Leese F."/>
            <person name="Lindquist E."/>
            <person name="Lobanov A."/>
            <person name="Lomsadze A."/>
            <person name="Malik S.B."/>
            <person name="Marsh M.E."/>
            <person name="Mackinder L."/>
            <person name="Mock T."/>
            <person name="Mueller-Roeber B."/>
            <person name="Pagarete A."/>
            <person name="Parker M."/>
            <person name="Probert I."/>
            <person name="Quesneville H."/>
            <person name="Raines C."/>
            <person name="Rensing S.A."/>
            <person name="Riano-Pachon D.M."/>
            <person name="Richier S."/>
            <person name="Rokitta S."/>
            <person name="Shiraiwa Y."/>
            <person name="Soanes D.M."/>
            <person name="van der Giezen M."/>
            <person name="Wahlund T.M."/>
            <person name="Williams B."/>
            <person name="Wilson W."/>
            <person name="Wolfe G."/>
            <person name="Wurch L.L."/>
        </authorList>
    </citation>
    <scope>NUCLEOTIDE SEQUENCE</scope>
</reference>
<dbReference type="EnsemblProtists" id="EOD28887">
    <property type="protein sequence ID" value="EOD28887"/>
    <property type="gene ID" value="EMIHUDRAFT_456890"/>
</dbReference>
<dbReference type="STRING" id="2903.R1D1I2"/>
<dbReference type="SUPFAM" id="SSF47954">
    <property type="entry name" value="Cyclin-like"/>
    <property type="match status" value="1"/>
</dbReference>
<evidence type="ECO:0000313" key="4">
    <source>
        <dbReference type="Proteomes" id="UP000013827"/>
    </source>
</evidence>
<dbReference type="KEGG" id="ehx:EMIHUDRAFT_456890"/>
<dbReference type="InterPro" id="IPR013763">
    <property type="entry name" value="Cyclin-like_dom"/>
</dbReference>
<dbReference type="HOGENOM" id="CLU_1167738_0_0_1"/>
<dbReference type="Pfam" id="PF00134">
    <property type="entry name" value="Cyclin_N"/>
    <property type="match status" value="1"/>
</dbReference>
<dbReference type="InterPro" id="IPR046965">
    <property type="entry name" value="Cyclin_A/B-like"/>
</dbReference>
<proteinExistence type="inferred from homology"/>
<dbReference type="InterPro" id="IPR039361">
    <property type="entry name" value="Cyclin"/>
</dbReference>
<name>A0A0D3JZF2_EMIH1</name>
<dbReference type="GO" id="GO:0044772">
    <property type="term" value="P:mitotic cell cycle phase transition"/>
    <property type="evidence" value="ECO:0007669"/>
    <property type="project" value="InterPro"/>
</dbReference>
<dbReference type="Gene3D" id="1.10.472.10">
    <property type="entry name" value="Cyclin-like"/>
    <property type="match status" value="1"/>
</dbReference>
<evidence type="ECO:0000259" key="2">
    <source>
        <dbReference type="SMART" id="SM00385"/>
    </source>
</evidence>
<dbReference type="Proteomes" id="UP000013827">
    <property type="component" value="Unassembled WGS sequence"/>
</dbReference>